<comment type="caution">
    <text evidence="1">The sequence shown here is derived from an EMBL/GenBank/DDBJ whole genome shotgun (WGS) entry which is preliminary data.</text>
</comment>
<evidence type="ECO:0000313" key="1">
    <source>
        <dbReference type="EMBL" id="CAG8672766.1"/>
    </source>
</evidence>
<dbReference type="EMBL" id="CAJVPM010029289">
    <property type="protein sequence ID" value="CAG8672766.1"/>
    <property type="molecule type" value="Genomic_DNA"/>
</dbReference>
<name>A0ACA9NSK5_9GLOM</name>
<dbReference type="Proteomes" id="UP000789860">
    <property type="component" value="Unassembled WGS sequence"/>
</dbReference>
<sequence length="214" mass="23652">DELKSDNINEWDTISVEGGSNAEGSETGMLSGITDKKRLSISGKHFGDGRIFSFSSKRFSSGGSPGIFRMSRLKSNDIKTDFRDIKSSRISNINLDSNSSTSHIAIDNDDELSDEFTAQTISPIAYSTTKTYELNDLMLFTPTASSEHSLNLPLSHYHQTNNNNMPSTLSPSHQRTGNVYPSEAESVVFARSFDDLLYPDAHNDKSNDHNDDQS</sequence>
<feature type="non-terminal residue" evidence="1">
    <location>
        <position position="1"/>
    </location>
</feature>
<organism evidence="1 2">
    <name type="scientific">Scutellospora calospora</name>
    <dbReference type="NCBI Taxonomy" id="85575"/>
    <lineage>
        <taxon>Eukaryota</taxon>
        <taxon>Fungi</taxon>
        <taxon>Fungi incertae sedis</taxon>
        <taxon>Mucoromycota</taxon>
        <taxon>Glomeromycotina</taxon>
        <taxon>Glomeromycetes</taxon>
        <taxon>Diversisporales</taxon>
        <taxon>Gigasporaceae</taxon>
        <taxon>Scutellospora</taxon>
    </lineage>
</organism>
<reference evidence="1" key="1">
    <citation type="submission" date="2021-06" db="EMBL/GenBank/DDBJ databases">
        <authorList>
            <person name="Kallberg Y."/>
            <person name="Tangrot J."/>
            <person name="Rosling A."/>
        </authorList>
    </citation>
    <scope>NUCLEOTIDE SEQUENCE</scope>
    <source>
        <strain evidence="1">AU212A</strain>
    </source>
</reference>
<proteinExistence type="predicted"/>
<protein>
    <submittedName>
        <fullName evidence="1">8642_t:CDS:1</fullName>
    </submittedName>
</protein>
<gene>
    <name evidence="1" type="ORF">SCALOS_LOCUS9440</name>
</gene>
<keyword evidence="2" id="KW-1185">Reference proteome</keyword>
<evidence type="ECO:0000313" key="2">
    <source>
        <dbReference type="Proteomes" id="UP000789860"/>
    </source>
</evidence>
<accession>A0ACA9NSK5</accession>